<reference evidence="3" key="1">
    <citation type="submission" date="2020-08" db="EMBL/GenBank/DDBJ databases">
        <title>Novel species isolated from subtropical streams in China.</title>
        <authorList>
            <person name="Lu H."/>
        </authorList>
    </citation>
    <scope>NUCLEOTIDE SEQUENCE</scope>
    <source>
        <strain evidence="3">LX22W</strain>
    </source>
</reference>
<dbReference type="PANTHER" id="PTHR42852">
    <property type="entry name" value="THIOL:DISULFIDE INTERCHANGE PROTEIN DSBE"/>
    <property type="match status" value="1"/>
</dbReference>
<evidence type="ECO:0000313" key="3">
    <source>
        <dbReference type="EMBL" id="MBC3882892.1"/>
    </source>
</evidence>
<dbReference type="CDD" id="cd02966">
    <property type="entry name" value="TlpA_like_family"/>
    <property type="match status" value="1"/>
</dbReference>
<dbReference type="GO" id="GO:0016491">
    <property type="term" value="F:oxidoreductase activity"/>
    <property type="evidence" value="ECO:0007669"/>
    <property type="project" value="InterPro"/>
</dbReference>
<accession>A0A923HUJ4</accession>
<evidence type="ECO:0000313" key="4">
    <source>
        <dbReference type="Proteomes" id="UP000627446"/>
    </source>
</evidence>
<dbReference type="PANTHER" id="PTHR42852:SF18">
    <property type="entry name" value="CHROMOSOME UNDETERMINED SCAFFOLD_47, WHOLE GENOME SHOTGUN SEQUENCE"/>
    <property type="match status" value="1"/>
</dbReference>
<gene>
    <name evidence="3" type="ORF">H8K36_15985</name>
</gene>
<dbReference type="Pfam" id="PF08534">
    <property type="entry name" value="Redoxin"/>
    <property type="match status" value="1"/>
</dbReference>
<protein>
    <submittedName>
        <fullName evidence="3">TlpA family protein disulfide reductase</fullName>
    </submittedName>
</protein>
<dbReference type="Gene3D" id="3.40.30.10">
    <property type="entry name" value="Glutaredoxin"/>
    <property type="match status" value="1"/>
</dbReference>
<dbReference type="InterPro" id="IPR013740">
    <property type="entry name" value="Redoxin"/>
</dbReference>
<evidence type="ECO:0000259" key="2">
    <source>
        <dbReference type="PROSITE" id="PS51352"/>
    </source>
</evidence>
<sequence length="163" mass="17992">MKTLLKYAAILSIAGFTQLVAAQEPKQLGFELPGQSGKVSLREHAGKVVYVDFWASWCGPCKQSFPFMNDLQKKYGSAGLRIIAINVDKSNEDAQKFLSKNPTQFTLAFDAEGSVPTQYEVKGMPSSYLIGRDGKLIYVHKGFKAQDQAEIEAKIRLALGLKD</sequence>
<dbReference type="SUPFAM" id="SSF52833">
    <property type="entry name" value="Thioredoxin-like"/>
    <property type="match status" value="1"/>
</dbReference>
<dbReference type="PROSITE" id="PS51352">
    <property type="entry name" value="THIOREDOXIN_2"/>
    <property type="match status" value="1"/>
</dbReference>
<feature type="signal peptide" evidence="1">
    <location>
        <begin position="1"/>
        <end position="21"/>
    </location>
</feature>
<dbReference type="InterPro" id="IPR013766">
    <property type="entry name" value="Thioredoxin_domain"/>
</dbReference>
<dbReference type="InterPro" id="IPR036249">
    <property type="entry name" value="Thioredoxin-like_sf"/>
</dbReference>
<evidence type="ECO:0000256" key="1">
    <source>
        <dbReference type="SAM" id="SignalP"/>
    </source>
</evidence>
<dbReference type="Proteomes" id="UP000627446">
    <property type="component" value="Unassembled WGS sequence"/>
</dbReference>
<organism evidence="3 4">
    <name type="scientific">Undibacterium nitidum</name>
    <dbReference type="NCBI Taxonomy" id="2762298"/>
    <lineage>
        <taxon>Bacteria</taxon>
        <taxon>Pseudomonadati</taxon>
        <taxon>Pseudomonadota</taxon>
        <taxon>Betaproteobacteria</taxon>
        <taxon>Burkholderiales</taxon>
        <taxon>Oxalobacteraceae</taxon>
        <taxon>Undibacterium</taxon>
    </lineage>
</organism>
<comment type="caution">
    <text evidence="3">The sequence shown here is derived from an EMBL/GenBank/DDBJ whole genome shotgun (WGS) entry which is preliminary data.</text>
</comment>
<feature type="chain" id="PRO_5037274403" evidence="1">
    <location>
        <begin position="22"/>
        <end position="163"/>
    </location>
</feature>
<dbReference type="EMBL" id="JACOFZ010000008">
    <property type="protein sequence ID" value="MBC3882892.1"/>
    <property type="molecule type" value="Genomic_DNA"/>
</dbReference>
<proteinExistence type="predicted"/>
<feature type="domain" description="Thioredoxin" evidence="2">
    <location>
        <begin position="21"/>
        <end position="160"/>
    </location>
</feature>
<keyword evidence="1" id="KW-0732">Signal</keyword>
<dbReference type="RefSeq" id="WP_186917514.1">
    <property type="nucleotide sequence ID" value="NZ_JACOFZ010000008.1"/>
</dbReference>
<keyword evidence="4" id="KW-1185">Reference proteome</keyword>
<dbReference type="InterPro" id="IPR050553">
    <property type="entry name" value="Thioredoxin_ResA/DsbE_sf"/>
</dbReference>
<dbReference type="AlphaFoldDB" id="A0A923HUJ4"/>
<name>A0A923HUJ4_9BURK</name>